<accession>A0A0A9EEP5</accession>
<protein>
    <submittedName>
        <fullName evidence="1">Uncharacterized protein</fullName>
    </submittedName>
</protein>
<name>A0A0A9EEP5_ARUDO</name>
<sequence length="18" mass="2329">MKFDNFHIFKPLFFKIQK</sequence>
<proteinExistence type="predicted"/>
<organism evidence="1">
    <name type="scientific">Arundo donax</name>
    <name type="common">Giant reed</name>
    <name type="synonym">Donax arundinaceus</name>
    <dbReference type="NCBI Taxonomy" id="35708"/>
    <lineage>
        <taxon>Eukaryota</taxon>
        <taxon>Viridiplantae</taxon>
        <taxon>Streptophyta</taxon>
        <taxon>Embryophyta</taxon>
        <taxon>Tracheophyta</taxon>
        <taxon>Spermatophyta</taxon>
        <taxon>Magnoliopsida</taxon>
        <taxon>Liliopsida</taxon>
        <taxon>Poales</taxon>
        <taxon>Poaceae</taxon>
        <taxon>PACMAD clade</taxon>
        <taxon>Arundinoideae</taxon>
        <taxon>Arundineae</taxon>
        <taxon>Arundo</taxon>
    </lineage>
</organism>
<evidence type="ECO:0000313" key="1">
    <source>
        <dbReference type="EMBL" id="JAD99229.1"/>
    </source>
</evidence>
<dbReference type="EMBL" id="GBRH01198666">
    <property type="protein sequence ID" value="JAD99229.1"/>
    <property type="molecule type" value="Transcribed_RNA"/>
</dbReference>
<reference evidence="1" key="2">
    <citation type="journal article" date="2015" name="Data Brief">
        <title>Shoot transcriptome of the giant reed, Arundo donax.</title>
        <authorList>
            <person name="Barrero R.A."/>
            <person name="Guerrero F.D."/>
            <person name="Moolhuijzen P."/>
            <person name="Goolsby J.A."/>
            <person name="Tidwell J."/>
            <person name="Bellgard S.E."/>
            <person name="Bellgard M.I."/>
        </authorList>
    </citation>
    <scope>NUCLEOTIDE SEQUENCE</scope>
    <source>
        <tissue evidence="1">Shoot tissue taken approximately 20 cm above the soil surface</tissue>
    </source>
</reference>
<reference evidence="1" key="1">
    <citation type="submission" date="2014-09" db="EMBL/GenBank/DDBJ databases">
        <authorList>
            <person name="Magalhaes I.L.F."/>
            <person name="Oliveira U."/>
            <person name="Santos F.R."/>
            <person name="Vidigal T.H.D.A."/>
            <person name="Brescovit A.D."/>
            <person name="Santos A.J."/>
        </authorList>
    </citation>
    <scope>NUCLEOTIDE SEQUENCE</scope>
    <source>
        <tissue evidence="1">Shoot tissue taken approximately 20 cm above the soil surface</tissue>
    </source>
</reference>
<dbReference type="AlphaFoldDB" id="A0A0A9EEP5"/>